<dbReference type="Gramene" id="mRNA:HanXRQr2_Chr13g0611381">
    <property type="protein sequence ID" value="CDS:HanXRQr2_Chr13g0611381.1"/>
    <property type="gene ID" value="HanXRQr2_Chr13g0611381"/>
</dbReference>
<evidence type="ECO:0000313" key="3">
    <source>
        <dbReference type="Proteomes" id="UP000215914"/>
    </source>
</evidence>
<dbReference type="Gene3D" id="3.80.10.10">
    <property type="entry name" value="Ribonuclease Inhibitor"/>
    <property type="match status" value="1"/>
</dbReference>
<dbReference type="PANTHER" id="PTHR36766">
    <property type="entry name" value="PLANT BROAD-SPECTRUM MILDEW RESISTANCE PROTEIN RPW8"/>
    <property type="match status" value="1"/>
</dbReference>
<dbReference type="SUPFAM" id="SSF52058">
    <property type="entry name" value="L domain-like"/>
    <property type="match status" value="1"/>
</dbReference>
<dbReference type="EMBL" id="MNCJ02000328">
    <property type="protein sequence ID" value="KAF5775376.1"/>
    <property type="molecule type" value="Genomic_DNA"/>
</dbReference>
<gene>
    <name evidence="2" type="ORF">HanXRQr2_Chr13g0611381</name>
</gene>
<dbReference type="Proteomes" id="UP000215914">
    <property type="component" value="Unassembled WGS sequence"/>
</dbReference>
<comment type="caution">
    <text evidence="2">The sequence shown here is derived from an EMBL/GenBank/DDBJ whole genome shotgun (WGS) entry which is preliminary data.</text>
</comment>
<keyword evidence="1" id="KW-0611">Plant defense</keyword>
<protein>
    <submittedName>
        <fullName evidence="2">Leucine-rich repeat domain superfamily</fullName>
    </submittedName>
</protein>
<evidence type="ECO:0000256" key="1">
    <source>
        <dbReference type="ARBA" id="ARBA00022821"/>
    </source>
</evidence>
<reference evidence="2" key="2">
    <citation type="submission" date="2020-06" db="EMBL/GenBank/DDBJ databases">
        <title>Helianthus annuus Genome sequencing and assembly Release 2.</title>
        <authorList>
            <person name="Gouzy J."/>
            <person name="Langlade N."/>
            <person name="Munos S."/>
        </authorList>
    </citation>
    <scope>NUCLEOTIDE SEQUENCE</scope>
    <source>
        <tissue evidence="2">Leaves</tissue>
    </source>
</reference>
<dbReference type="PANTHER" id="PTHR36766:SF70">
    <property type="entry name" value="DISEASE RESISTANCE PROTEIN RGA4"/>
    <property type="match status" value="1"/>
</dbReference>
<name>A0A9K3HDS5_HELAN</name>
<sequence length="92" mass="10610">MGLQHLTSLQSLSFAFCPNLKKVASHPQQLTSLHHLCFWDCPKMMDLPETLLPSLLRLKIRYNCPGLKERCSKNGSYWPLISHLPCIDIQEF</sequence>
<organism evidence="2 3">
    <name type="scientific">Helianthus annuus</name>
    <name type="common">Common sunflower</name>
    <dbReference type="NCBI Taxonomy" id="4232"/>
    <lineage>
        <taxon>Eukaryota</taxon>
        <taxon>Viridiplantae</taxon>
        <taxon>Streptophyta</taxon>
        <taxon>Embryophyta</taxon>
        <taxon>Tracheophyta</taxon>
        <taxon>Spermatophyta</taxon>
        <taxon>Magnoliopsida</taxon>
        <taxon>eudicotyledons</taxon>
        <taxon>Gunneridae</taxon>
        <taxon>Pentapetalae</taxon>
        <taxon>asterids</taxon>
        <taxon>campanulids</taxon>
        <taxon>Asterales</taxon>
        <taxon>Asteraceae</taxon>
        <taxon>Asteroideae</taxon>
        <taxon>Heliantheae alliance</taxon>
        <taxon>Heliantheae</taxon>
        <taxon>Helianthus</taxon>
    </lineage>
</organism>
<dbReference type="AlphaFoldDB" id="A0A9K3HDS5"/>
<dbReference type="InterPro" id="IPR032675">
    <property type="entry name" value="LRR_dom_sf"/>
</dbReference>
<dbReference type="GO" id="GO:0006952">
    <property type="term" value="P:defense response"/>
    <property type="evidence" value="ECO:0007669"/>
    <property type="project" value="UniProtKB-KW"/>
</dbReference>
<keyword evidence="3" id="KW-1185">Reference proteome</keyword>
<accession>A0A9K3HDS5</accession>
<reference evidence="2" key="1">
    <citation type="journal article" date="2017" name="Nature">
        <title>The sunflower genome provides insights into oil metabolism, flowering and Asterid evolution.</title>
        <authorList>
            <person name="Badouin H."/>
            <person name="Gouzy J."/>
            <person name="Grassa C.J."/>
            <person name="Murat F."/>
            <person name="Staton S.E."/>
            <person name="Cottret L."/>
            <person name="Lelandais-Briere C."/>
            <person name="Owens G.L."/>
            <person name="Carrere S."/>
            <person name="Mayjonade B."/>
            <person name="Legrand L."/>
            <person name="Gill N."/>
            <person name="Kane N.C."/>
            <person name="Bowers J.E."/>
            <person name="Hubner S."/>
            <person name="Bellec A."/>
            <person name="Berard A."/>
            <person name="Berges H."/>
            <person name="Blanchet N."/>
            <person name="Boniface M.C."/>
            <person name="Brunel D."/>
            <person name="Catrice O."/>
            <person name="Chaidir N."/>
            <person name="Claudel C."/>
            <person name="Donnadieu C."/>
            <person name="Faraut T."/>
            <person name="Fievet G."/>
            <person name="Helmstetter N."/>
            <person name="King M."/>
            <person name="Knapp S.J."/>
            <person name="Lai Z."/>
            <person name="Le Paslier M.C."/>
            <person name="Lippi Y."/>
            <person name="Lorenzon L."/>
            <person name="Mandel J.R."/>
            <person name="Marage G."/>
            <person name="Marchand G."/>
            <person name="Marquand E."/>
            <person name="Bret-Mestries E."/>
            <person name="Morien E."/>
            <person name="Nambeesan S."/>
            <person name="Nguyen T."/>
            <person name="Pegot-Espagnet P."/>
            <person name="Pouilly N."/>
            <person name="Raftis F."/>
            <person name="Sallet E."/>
            <person name="Schiex T."/>
            <person name="Thomas J."/>
            <person name="Vandecasteele C."/>
            <person name="Vares D."/>
            <person name="Vear F."/>
            <person name="Vautrin S."/>
            <person name="Crespi M."/>
            <person name="Mangin B."/>
            <person name="Burke J.M."/>
            <person name="Salse J."/>
            <person name="Munos S."/>
            <person name="Vincourt P."/>
            <person name="Rieseberg L.H."/>
            <person name="Langlade N.B."/>
        </authorList>
    </citation>
    <scope>NUCLEOTIDE SEQUENCE</scope>
    <source>
        <tissue evidence="2">Leaves</tissue>
    </source>
</reference>
<evidence type="ECO:0000313" key="2">
    <source>
        <dbReference type="EMBL" id="KAF5775376.1"/>
    </source>
</evidence>
<proteinExistence type="predicted"/>